<dbReference type="EMBL" id="UINC01001388">
    <property type="protein sequence ID" value="SUZ79466.1"/>
    <property type="molecule type" value="Genomic_DNA"/>
</dbReference>
<protein>
    <submittedName>
        <fullName evidence="1">Uncharacterized protein</fullName>
    </submittedName>
</protein>
<evidence type="ECO:0000313" key="1">
    <source>
        <dbReference type="EMBL" id="SUZ79466.1"/>
    </source>
</evidence>
<accession>A0A381QJF6</accession>
<sequence>MQIEEGFLLPGFKEVYMDIARSNQSMFE</sequence>
<dbReference type="AlphaFoldDB" id="A0A381QJF6"/>
<proteinExistence type="predicted"/>
<reference evidence="1" key="1">
    <citation type="submission" date="2018-05" db="EMBL/GenBank/DDBJ databases">
        <authorList>
            <person name="Lanie J.A."/>
            <person name="Ng W.-L."/>
            <person name="Kazmierczak K.M."/>
            <person name="Andrzejewski T.M."/>
            <person name="Davidsen T.M."/>
            <person name="Wayne K.J."/>
            <person name="Tettelin H."/>
            <person name="Glass J.I."/>
            <person name="Rusch D."/>
            <person name="Podicherti R."/>
            <person name="Tsui H.-C.T."/>
            <person name="Winkler M.E."/>
        </authorList>
    </citation>
    <scope>NUCLEOTIDE SEQUENCE</scope>
</reference>
<organism evidence="1">
    <name type="scientific">marine metagenome</name>
    <dbReference type="NCBI Taxonomy" id="408172"/>
    <lineage>
        <taxon>unclassified sequences</taxon>
        <taxon>metagenomes</taxon>
        <taxon>ecological metagenomes</taxon>
    </lineage>
</organism>
<name>A0A381QJF6_9ZZZZ</name>
<gene>
    <name evidence="1" type="ORF">METZ01_LOCUS32320</name>
</gene>